<organism evidence="3 4">
    <name type="scientific">Microbacterium alkaliflavum</name>
    <dbReference type="NCBI Taxonomy" id="3248839"/>
    <lineage>
        <taxon>Bacteria</taxon>
        <taxon>Bacillati</taxon>
        <taxon>Actinomycetota</taxon>
        <taxon>Actinomycetes</taxon>
        <taxon>Micrococcales</taxon>
        <taxon>Microbacteriaceae</taxon>
        <taxon>Microbacterium</taxon>
    </lineage>
</organism>
<dbReference type="SUPFAM" id="SSF53067">
    <property type="entry name" value="Actin-like ATPase domain"/>
    <property type="match status" value="1"/>
</dbReference>
<name>A0ABW7QE04_9MICO</name>
<keyword evidence="4" id="KW-1185">Reference proteome</keyword>
<dbReference type="InterPro" id="IPR043129">
    <property type="entry name" value="ATPase_NBD"/>
</dbReference>
<evidence type="ECO:0000313" key="4">
    <source>
        <dbReference type="Proteomes" id="UP001610861"/>
    </source>
</evidence>
<dbReference type="Proteomes" id="UP001610861">
    <property type="component" value="Unassembled WGS sequence"/>
</dbReference>
<evidence type="ECO:0000313" key="3">
    <source>
        <dbReference type="EMBL" id="MFH8253148.1"/>
    </source>
</evidence>
<accession>A0ABW7QE04</accession>
<evidence type="ECO:0000313" key="2">
    <source>
        <dbReference type="EMBL" id="MFH8252479.1"/>
    </source>
</evidence>
<reference evidence="3 4" key="1">
    <citation type="submission" date="2024-09" db="EMBL/GenBank/DDBJ databases">
        <authorList>
            <person name="Pan X."/>
        </authorList>
    </citation>
    <scope>NUCLEOTIDE SEQUENCE [LARGE SCALE GENOMIC DNA]</scope>
    <source>
        <strain evidence="3 4">B2969</strain>
    </source>
</reference>
<evidence type="ECO:0000256" key="1">
    <source>
        <dbReference type="ARBA" id="ARBA00006479"/>
    </source>
</evidence>
<dbReference type="Pfam" id="PF00480">
    <property type="entry name" value="ROK"/>
    <property type="match status" value="1"/>
</dbReference>
<dbReference type="RefSeq" id="WP_397558048.1">
    <property type="nucleotide sequence ID" value="NZ_JBIQWL010000010.1"/>
</dbReference>
<dbReference type="EMBL" id="JBIQWL010000017">
    <property type="protein sequence ID" value="MFH8253148.1"/>
    <property type="molecule type" value="Genomic_DNA"/>
</dbReference>
<dbReference type="Gene3D" id="3.30.420.40">
    <property type="match status" value="1"/>
</dbReference>
<dbReference type="EMBL" id="JBIQWL010000010">
    <property type="protein sequence ID" value="MFH8252479.1"/>
    <property type="molecule type" value="Genomic_DNA"/>
</dbReference>
<protein>
    <submittedName>
        <fullName evidence="3">ROK family protein</fullName>
    </submittedName>
</protein>
<proteinExistence type="inferred from homology"/>
<comment type="caution">
    <text evidence="3">The sequence shown here is derived from an EMBL/GenBank/DDBJ whole genome shotgun (WGS) entry which is preliminary data.</text>
</comment>
<sequence>MLKVGIDIGGTKIAGGVVDEDGRIVEQLRVETPVDTAALEDA</sequence>
<gene>
    <name evidence="2" type="ORF">ACH3VR_19080</name>
    <name evidence="3" type="ORF">ACH3VR_22465</name>
</gene>
<feature type="non-terminal residue" evidence="3">
    <location>
        <position position="42"/>
    </location>
</feature>
<comment type="similarity">
    <text evidence="1">Belongs to the ROK (NagC/XylR) family.</text>
</comment>
<dbReference type="InterPro" id="IPR000600">
    <property type="entry name" value="ROK"/>
</dbReference>